<evidence type="ECO:0000313" key="2">
    <source>
        <dbReference type="EMBL" id="GEO19417.1"/>
    </source>
</evidence>
<feature type="domain" description="DUF6894" evidence="1">
    <location>
        <begin position="3"/>
        <end position="65"/>
    </location>
</feature>
<organism evidence="2 3">
    <name type="scientific">Microvirga aerophila</name>
    <dbReference type="NCBI Taxonomy" id="670291"/>
    <lineage>
        <taxon>Bacteria</taxon>
        <taxon>Pseudomonadati</taxon>
        <taxon>Pseudomonadota</taxon>
        <taxon>Alphaproteobacteria</taxon>
        <taxon>Hyphomicrobiales</taxon>
        <taxon>Methylobacteriaceae</taxon>
        <taxon>Microvirga</taxon>
    </lineage>
</organism>
<dbReference type="OrthoDB" id="8020366at2"/>
<keyword evidence="3" id="KW-1185">Reference proteome</keyword>
<reference evidence="2 3" key="1">
    <citation type="submission" date="2019-07" db="EMBL/GenBank/DDBJ databases">
        <title>Whole genome shotgun sequence of Microvirga aerophila NBRC 106136.</title>
        <authorList>
            <person name="Hosoyama A."/>
            <person name="Uohara A."/>
            <person name="Ohji S."/>
            <person name="Ichikawa N."/>
        </authorList>
    </citation>
    <scope>NUCLEOTIDE SEQUENCE [LARGE SCALE GENOMIC DNA]</scope>
    <source>
        <strain evidence="2 3">NBRC 106136</strain>
    </source>
</reference>
<name>A0A512C5S4_9HYPH</name>
<dbReference type="EMBL" id="BJYU01000511">
    <property type="protein sequence ID" value="GEO19417.1"/>
    <property type="molecule type" value="Genomic_DNA"/>
</dbReference>
<dbReference type="InterPro" id="IPR054189">
    <property type="entry name" value="DUF6894"/>
</dbReference>
<sequence length="68" mass="7632">MPRYFFHQRIGDCMMWDGAGLELPDLGLMPDADRAAALWADILTDRIQPGRILVITDALGRVLFVGCR</sequence>
<dbReference type="Proteomes" id="UP000321085">
    <property type="component" value="Unassembled WGS sequence"/>
</dbReference>
<protein>
    <recommendedName>
        <fullName evidence="1">DUF6894 domain-containing protein</fullName>
    </recommendedName>
</protein>
<evidence type="ECO:0000259" key="1">
    <source>
        <dbReference type="Pfam" id="PF21834"/>
    </source>
</evidence>
<dbReference type="AlphaFoldDB" id="A0A512C5S4"/>
<accession>A0A512C5S4</accession>
<dbReference type="RefSeq" id="WP_114187527.1">
    <property type="nucleotide sequence ID" value="NZ_BJYU01000511.1"/>
</dbReference>
<comment type="caution">
    <text evidence="2">The sequence shown here is derived from an EMBL/GenBank/DDBJ whole genome shotgun (WGS) entry which is preliminary data.</text>
</comment>
<evidence type="ECO:0000313" key="3">
    <source>
        <dbReference type="Proteomes" id="UP000321085"/>
    </source>
</evidence>
<proteinExistence type="predicted"/>
<dbReference type="Pfam" id="PF21834">
    <property type="entry name" value="DUF6894"/>
    <property type="match status" value="1"/>
</dbReference>
<gene>
    <name evidence="2" type="ORF">MAE02_71130</name>
</gene>